<dbReference type="Gene3D" id="3.40.630.30">
    <property type="match status" value="1"/>
</dbReference>
<dbReference type="InterPro" id="IPR000182">
    <property type="entry name" value="GNAT_dom"/>
</dbReference>
<dbReference type="InterPro" id="IPR016181">
    <property type="entry name" value="Acyl_CoA_acyltransferase"/>
</dbReference>
<evidence type="ECO:0000313" key="2">
    <source>
        <dbReference type="EMBL" id="GAA2381976.1"/>
    </source>
</evidence>
<feature type="domain" description="N-acetyltransferase" evidence="1">
    <location>
        <begin position="9"/>
        <end position="149"/>
    </location>
</feature>
<organism evidence="2 3">
    <name type="scientific">Dactylosporangium salmoneum</name>
    <dbReference type="NCBI Taxonomy" id="53361"/>
    <lineage>
        <taxon>Bacteria</taxon>
        <taxon>Bacillati</taxon>
        <taxon>Actinomycetota</taxon>
        <taxon>Actinomycetes</taxon>
        <taxon>Micromonosporales</taxon>
        <taxon>Micromonosporaceae</taxon>
        <taxon>Dactylosporangium</taxon>
    </lineage>
</organism>
<proteinExistence type="predicted"/>
<sequence>MTASSALSASFSSLGTADLYRLLKLRCDVFVVEQHCAYPELDGRDTEPGTRHLWLDAPDGTVAAYLRVLDEPGGGARIGRVVTAAAHRGRGLAGRLLAAALEHVGPGREVVLDAQTGATGVYERFGFAICGPAFDDEGIEHVPMRRPAA</sequence>
<dbReference type="EMBL" id="BAAARV010000088">
    <property type="protein sequence ID" value="GAA2381976.1"/>
    <property type="molecule type" value="Genomic_DNA"/>
</dbReference>
<reference evidence="3" key="1">
    <citation type="journal article" date="2019" name="Int. J. Syst. Evol. Microbiol.">
        <title>The Global Catalogue of Microorganisms (GCM) 10K type strain sequencing project: providing services to taxonomists for standard genome sequencing and annotation.</title>
        <authorList>
            <consortium name="The Broad Institute Genomics Platform"/>
            <consortium name="The Broad Institute Genome Sequencing Center for Infectious Disease"/>
            <person name="Wu L."/>
            <person name="Ma J."/>
        </authorList>
    </citation>
    <scope>NUCLEOTIDE SEQUENCE [LARGE SCALE GENOMIC DNA]</scope>
    <source>
        <strain evidence="3">JCM 3272</strain>
    </source>
</reference>
<name>A0ABP5UKT0_9ACTN</name>
<comment type="caution">
    <text evidence="2">The sequence shown here is derived from an EMBL/GenBank/DDBJ whole genome shotgun (WGS) entry which is preliminary data.</text>
</comment>
<gene>
    <name evidence="2" type="ORF">GCM10010170_090080</name>
</gene>
<evidence type="ECO:0000259" key="1">
    <source>
        <dbReference type="PROSITE" id="PS51186"/>
    </source>
</evidence>
<dbReference type="RefSeq" id="WP_344618808.1">
    <property type="nucleotide sequence ID" value="NZ_BAAARV010000088.1"/>
</dbReference>
<dbReference type="Proteomes" id="UP001501444">
    <property type="component" value="Unassembled WGS sequence"/>
</dbReference>
<dbReference type="SUPFAM" id="SSF55729">
    <property type="entry name" value="Acyl-CoA N-acyltransferases (Nat)"/>
    <property type="match status" value="1"/>
</dbReference>
<evidence type="ECO:0000313" key="3">
    <source>
        <dbReference type="Proteomes" id="UP001501444"/>
    </source>
</evidence>
<dbReference type="PROSITE" id="PS51186">
    <property type="entry name" value="GNAT"/>
    <property type="match status" value="1"/>
</dbReference>
<dbReference type="Pfam" id="PF13673">
    <property type="entry name" value="Acetyltransf_10"/>
    <property type="match status" value="1"/>
</dbReference>
<accession>A0ABP5UKT0</accession>
<protein>
    <submittedName>
        <fullName evidence="2">GNAT family N-acetyltransferase</fullName>
    </submittedName>
</protein>
<keyword evidence="3" id="KW-1185">Reference proteome</keyword>